<dbReference type="AlphaFoldDB" id="A0A3S0K0W2"/>
<comment type="caution">
    <text evidence="1">The sequence shown here is derived from an EMBL/GenBank/DDBJ whole genome shotgun (WGS) entry which is preliminary data.</text>
</comment>
<proteinExistence type="predicted"/>
<reference evidence="1 2" key="1">
    <citation type="submission" date="2018-12" db="EMBL/GenBank/DDBJ databases">
        <authorList>
            <person name="Yu L."/>
        </authorList>
    </citation>
    <scope>NUCLEOTIDE SEQUENCE [LARGE SCALE GENOMIC DNA]</scope>
    <source>
        <strain evidence="1 2">HAW-EB5</strain>
    </source>
</reference>
<name>A0A3S0K0W2_9GAMM</name>
<dbReference type="OrthoDB" id="9177208at2"/>
<accession>A0A3S0K0W2</accession>
<gene>
    <name evidence="1" type="ORF">EKG39_05495</name>
</gene>
<dbReference type="Proteomes" id="UP000282060">
    <property type="component" value="Unassembled WGS sequence"/>
</dbReference>
<dbReference type="EMBL" id="RXNV01000002">
    <property type="protein sequence ID" value="RTR33202.1"/>
    <property type="molecule type" value="Genomic_DNA"/>
</dbReference>
<evidence type="ECO:0000313" key="1">
    <source>
        <dbReference type="EMBL" id="RTR33202.1"/>
    </source>
</evidence>
<evidence type="ECO:0000313" key="2">
    <source>
        <dbReference type="Proteomes" id="UP000282060"/>
    </source>
</evidence>
<protein>
    <submittedName>
        <fullName evidence="1">Uncharacterized protein</fullName>
    </submittedName>
</protein>
<sequence length="460" mass="52410">MTSHHMRTVQEIDIAVPVQAFRFEYMVVGRSELSFIREFVLRLLKVGEMTADQVAKFLGLSEKDIRVAISQLSSMKEVAIGNDGRLSLTAESLKYFNGEDTRPKVRSTFERTHTFKFDLFNFDHIHSSQNTGNPLRAIKLIPDPAISSESTSHAKQAFLRSYLDVFEKELIKFDGINNLHDVELYKLSDIRKSKDHHVRITLRFNLDVERNTIERSCKHKLYDSFAIPSTVNEYLSVASEADNIQSIAKAMDLFEDGFSLDCLIPDGFDGTGYDLKLRSESSAKSRTEHFIGASTLSDNWEKIYKPIKSLVDKASSGKGDAPQVIWVAPSDRHWLQSETMFNRMRSLNNLVKDKHFSLMIPVDGTDDRDGVRNWRSQLGELKEQSEKFCSGFLDGVVELIIVPEQLAVVVYHLQRPNEAMTIPLGFITEDRSLVKKIKESYEAYLDGYSGDLERRMLGCL</sequence>
<organism evidence="1 2">
    <name type="scientific">Shewanella atlantica</name>
    <dbReference type="NCBI Taxonomy" id="271099"/>
    <lineage>
        <taxon>Bacteria</taxon>
        <taxon>Pseudomonadati</taxon>
        <taxon>Pseudomonadota</taxon>
        <taxon>Gammaproteobacteria</taxon>
        <taxon>Alteromonadales</taxon>
        <taxon>Shewanellaceae</taxon>
        <taxon>Shewanella</taxon>
    </lineage>
</organism>
<dbReference type="RefSeq" id="WP_148103051.1">
    <property type="nucleotide sequence ID" value="NZ_RXNV01000002.1"/>
</dbReference>
<keyword evidence="2" id="KW-1185">Reference proteome</keyword>